<evidence type="ECO:0000313" key="18">
    <source>
        <dbReference type="EMBL" id="CAG8951164.1"/>
    </source>
</evidence>
<comment type="pathway">
    <text evidence="2">Glycerolipid metabolism; triacylglycerol biosynthesis.</text>
</comment>
<feature type="compositionally biased region" description="Basic and acidic residues" evidence="16">
    <location>
        <begin position="128"/>
        <end position="143"/>
    </location>
</feature>
<evidence type="ECO:0000256" key="1">
    <source>
        <dbReference type="ARBA" id="ARBA00004477"/>
    </source>
</evidence>
<protein>
    <recommendedName>
        <fullName evidence="5">diacylglycerol O-acyltransferase</fullName>
        <ecNumber evidence="5">2.3.1.20</ecNumber>
    </recommendedName>
</protein>
<evidence type="ECO:0000313" key="19">
    <source>
        <dbReference type="Proteomes" id="UP000696280"/>
    </source>
</evidence>
<dbReference type="AlphaFoldDB" id="A0A9N9KNT2"/>
<comment type="subcellular location">
    <subcellularLocation>
        <location evidence="1">Endoplasmic reticulum membrane</location>
        <topology evidence="1">Multi-pass membrane protein</topology>
    </subcellularLocation>
</comment>
<name>A0A9N9KNT2_9HELO</name>
<dbReference type="GO" id="GO:0019432">
    <property type="term" value="P:triglyceride biosynthetic process"/>
    <property type="evidence" value="ECO:0007669"/>
    <property type="project" value="TreeGrafter"/>
</dbReference>
<dbReference type="GO" id="GO:0005789">
    <property type="term" value="C:endoplasmic reticulum membrane"/>
    <property type="evidence" value="ECO:0007669"/>
    <property type="project" value="UniProtKB-SubCell"/>
</dbReference>
<keyword evidence="8 17" id="KW-0812">Transmembrane</keyword>
<evidence type="ECO:0000256" key="5">
    <source>
        <dbReference type="ARBA" id="ARBA00013244"/>
    </source>
</evidence>
<dbReference type="PANTHER" id="PTHR12317">
    <property type="entry name" value="DIACYLGLYCEROL O-ACYLTRANSFERASE"/>
    <property type="match status" value="1"/>
</dbReference>
<feature type="compositionally biased region" description="Basic and acidic residues" evidence="16">
    <location>
        <begin position="248"/>
        <end position="269"/>
    </location>
</feature>
<evidence type="ECO:0000256" key="3">
    <source>
        <dbReference type="ARBA" id="ARBA00005189"/>
    </source>
</evidence>
<dbReference type="EC" id="2.3.1.20" evidence="5"/>
<keyword evidence="11 17" id="KW-1133">Transmembrane helix</keyword>
<dbReference type="Proteomes" id="UP000696280">
    <property type="component" value="Unassembled WGS sequence"/>
</dbReference>
<keyword evidence="7" id="KW-0808">Transferase</keyword>
<comment type="caution">
    <text evidence="18">The sequence shown here is derived from an EMBL/GenBank/DDBJ whole genome shotgun (WGS) entry which is preliminary data.</text>
</comment>
<comment type="catalytic activity">
    <reaction evidence="15">
        <text>an acyl-CoA + a 1,2-diacyl-sn-glycerol = a triacyl-sn-glycerol + CoA</text>
        <dbReference type="Rhea" id="RHEA:10868"/>
        <dbReference type="ChEBI" id="CHEBI:17815"/>
        <dbReference type="ChEBI" id="CHEBI:57287"/>
        <dbReference type="ChEBI" id="CHEBI:58342"/>
        <dbReference type="ChEBI" id="CHEBI:64615"/>
        <dbReference type="EC" id="2.3.1.20"/>
    </reaction>
</comment>
<evidence type="ECO:0000256" key="14">
    <source>
        <dbReference type="ARBA" id="ARBA00023315"/>
    </source>
</evidence>
<comment type="pathway">
    <text evidence="3">Lipid metabolism.</text>
</comment>
<reference evidence="18" key="1">
    <citation type="submission" date="2021-07" db="EMBL/GenBank/DDBJ databases">
        <authorList>
            <person name="Durling M."/>
        </authorList>
    </citation>
    <scope>NUCLEOTIDE SEQUENCE</scope>
</reference>
<feature type="region of interest" description="Disordered" evidence="16">
    <location>
        <begin position="240"/>
        <end position="276"/>
    </location>
</feature>
<keyword evidence="14" id="KW-0012">Acyltransferase</keyword>
<dbReference type="GO" id="GO:0006071">
    <property type="term" value="P:glycerol metabolic process"/>
    <property type="evidence" value="ECO:0007669"/>
    <property type="project" value="UniProtKB-KW"/>
</dbReference>
<evidence type="ECO:0000256" key="6">
    <source>
        <dbReference type="ARBA" id="ARBA00022516"/>
    </source>
</evidence>
<comment type="similarity">
    <text evidence="4">Belongs to the diacylglycerol acyltransferase family.</text>
</comment>
<evidence type="ECO:0000256" key="10">
    <source>
        <dbReference type="ARBA" id="ARBA00022824"/>
    </source>
</evidence>
<feature type="region of interest" description="Disordered" evidence="16">
    <location>
        <begin position="1"/>
        <end position="216"/>
    </location>
</feature>
<keyword evidence="6" id="KW-0444">Lipid biosynthesis</keyword>
<keyword evidence="19" id="KW-1185">Reference proteome</keyword>
<dbReference type="InterPro" id="IPR007130">
    <property type="entry name" value="DAGAT"/>
</dbReference>
<organism evidence="18 19">
    <name type="scientific">Hymenoscyphus fraxineus</name>
    <dbReference type="NCBI Taxonomy" id="746836"/>
    <lineage>
        <taxon>Eukaryota</taxon>
        <taxon>Fungi</taxon>
        <taxon>Dikarya</taxon>
        <taxon>Ascomycota</taxon>
        <taxon>Pezizomycotina</taxon>
        <taxon>Leotiomycetes</taxon>
        <taxon>Helotiales</taxon>
        <taxon>Helotiaceae</taxon>
        <taxon>Hymenoscyphus</taxon>
    </lineage>
</organism>
<dbReference type="CDD" id="cd07987">
    <property type="entry name" value="LPLAT_MGAT-like"/>
    <property type="match status" value="1"/>
</dbReference>
<evidence type="ECO:0000256" key="2">
    <source>
        <dbReference type="ARBA" id="ARBA00004771"/>
    </source>
</evidence>
<dbReference type="OrthoDB" id="264532at2759"/>
<keyword evidence="9" id="KW-0319">Glycerol metabolism</keyword>
<evidence type="ECO:0000256" key="12">
    <source>
        <dbReference type="ARBA" id="ARBA00023098"/>
    </source>
</evidence>
<proteinExistence type="inferred from homology"/>
<dbReference type="PANTHER" id="PTHR12317:SF0">
    <property type="entry name" value="ACYLTRANSFERASE"/>
    <property type="match status" value="1"/>
</dbReference>
<keyword evidence="13 17" id="KW-0472">Membrane</keyword>
<evidence type="ECO:0000256" key="17">
    <source>
        <dbReference type="SAM" id="Phobius"/>
    </source>
</evidence>
<keyword evidence="12" id="KW-0443">Lipid metabolism</keyword>
<feature type="compositionally biased region" description="Basic and acidic residues" evidence="16">
    <location>
        <begin position="79"/>
        <end position="95"/>
    </location>
</feature>
<evidence type="ECO:0000256" key="7">
    <source>
        <dbReference type="ARBA" id="ARBA00022679"/>
    </source>
</evidence>
<feature type="compositionally biased region" description="Polar residues" evidence="16">
    <location>
        <begin position="188"/>
        <end position="216"/>
    </location>
</feature>
<dbReference type="Pfam" id="PF03982">
    <property type="entry name" value="DAGAT"/>
    <property type="match status" value="1"/>
</dbReference>
<accession>A0A9N9KNT2</accession>
<sequence length="623" mass="68912">MAPPGALNAEPSKPAERKRQHLPPRSYADIAVEEPKSAPKVNSTTNGPNGASNEPSGKENGSSAVPRTAPILKIVSAIAKEKEARTEPERQESNREYTASGLDESQKTPPKKKNNRKAATQKLGEQPQRTRTDASSEYAEGHKAAATHSGLPENDATAQHVESPKNKIKKNAASNIVKEPSYSHSEDSQNGSKDANGGSAPSSKEQPEASNTPKGISKQHSTIFEKVEGSQNGSNLVTVKSASADGKTQSKDQPKDTKVLNRSSKKDQEESLASGKIAGQRWHNSGIRFAPMNVPLQRRLQTLVVLLHTLCIAICVSLFFFLCAIPLFWPLLIPYMIYCLTSKASTSGTLTHRLEFFRRSPIWSLFASYFPARLHRTQELPPTRKYIFGYHPHGILSLGAFGAFATEALGFSQLFPGIKNTLLTLDSNFRIPLYRDYALAMGIASVSKESCENLLSKGGPNNEGMGRAITIVIGGASESLDAQPYSLRLILKRRKGFVKMAIRTGADLVPVLSFGENDLYDQYNVDSHPRVHKFQLLVKKVLGFTIPLFHARGVFNYDVGLMPYRRPINIVVGRPIRVVQAAKPEQSEIDRVHEEYVTELERLWDMWKDEFAPNRKEEMQIME</sequence>
<evidence type="ECO:0000256" key="8">
    <source>
        <dbReference type="ARBA" id="ARBA00022692"/>
    </source>
</evidence>
<evidence type="ECO:0000256" key="11">
    <source>
        <dbReference type="ARBA" id="ARBA00022989"/>
    </source>
</evidence>
<evidence type="ECO:0000256" key="15">
    <source>
        <dbReference type="ARBA" id="ARBA00048109"/>
    </source>
</evidence>
<dbReference type="GO" id="GO:0004144">
    <property type="term" value="F:diacylglycerol O-acyltransferase activity"/>
    <property type="evidence" value="ECO:0007669"/>
    <property type="project" value="UniProtKB-EC"/>
</dbReference>
<gene>
    <name evidence="18" type="ORF">HYFRA_00007910</name>
</gene>
<feature type="compositionally biased region" description="Polar residues" evidence="16">
    <location>
        <begin position="40"/>
        <end position="65"/>
    </location>
</feature>
<dbReference type="EMBL" id="CAJVRL010000041">
    <property type="protein sequence ID" value="CAG8951164.1"/>
    <property type="molecule type" value="Genomic_DNA"/>
</dbReference>
<evidence type="ECO:0000256" key="16">
    <source>
        <dbReference type="SAM" id="MobiDB-lite"/>
    </source>
</evidence>
<evidence type="ECO:0000256" key="13">
    <source>
        <dbReference type="ARBA" id="ARBA00023136"/>
    </source>
</evidence>
<feature type="transmembrane region" description="Helical" evidence="17">
    <location>
        <begin position="303"/>
        <end position="329"/>
    </location>
</feature>
<evidence type="ECO:0000256" key="9">
    <source>
        <dbReference type="ARBA" id="ARBA00022798"/>
    </source>
</evidence>
<keyword evidence="10" id="KW-0256">Endoplasmic reticulum</keyword>
<evidence type="ECO:0000256" key="4">
    <source>
        <dbReference type="ARBA" id="ARBA00005420"/>
    </source>
</evidence>